<evidence type="ECO:0000313" key="2">
    <source>
        <dbReference type="EMBL" id="RDE05315.1"/>
    </source>
</evidence>
<feature type="compositionally biased region" description="Polar residues" evidence="1">
    <location>
        <begin position="1"/>
        <end position="12"/>
    </location>
</feature>
<evidence type="ECO:0000313" key="3">
    <source>
        <dbReference type="Proteomes" id="UP000253918"/>
    </source>
</evidence>
<protein>
    <submittedName>
        <fullName evidence="2">Uncharacterized protein</fullName>
    </submittedName>
</protein>
<feature type="region of interest" description="Disordered" evidence="1">
    <location>
        <begin position="1"/>
        <end position="32"/>
    </location>
</feature>
<dbReference type="RefSeq" id="WP_114687386.1">
    <property type="nucleotide sequence ID" value="NZ_QQNB01000002.1"/>
</dbReference>
<gene>
    <name evidence="2" type="ORF">DVW87_08590</name>
</gene>
<feature type="compositionally biased region" description="Polar residues" evidence="1">
    <location>
        <begin position="22"/>
        <end position="32"/>
    </location>
</feature>
<reference evidence="2 3" key="1">
    <citation type="submission" date="2018-07" db="EMBL/GenBank/DDBJ databases">
        <title>a novel species of Sphingomonas isolated from the rhizosphere soil of Araceae plant.</title>
        <authorList>
            <person name="Zhiyong W."/>
            <person name="Qinglan Z."/>
            <person name="Zhiwei F."/>
            <person name="Ding X."/>
            <person name="Gejiao W."/>
            <person name="Shixue Z."/>
        </authorList>
    </citation>
    <scope>NUCLEOTIDE SEQUENCE [LARGE SCALE GENOMIC DNA]</scope>
    <source>
        <strain evidence="2 3">WZY 27</strain>
    </source>
</reference>
<evidence type="ECO:0000256" key="1">
    <source>
        <dbReference type="SAM" id="MobiDB-lite"/>
    </source>
</evidence>
<dbReference type="Proteomes" id="UP000253918">
    <property type="component" value="Unassembled WGS sequence"/>
</dbReference>
<sequence>MPFTITDPNTLSAEPRPGADVTPTSTANGTSYVLPTETRAGYVTGSTGADRATLYDLERDKDQVINLGAGDDLFVFGTNTTLKDLNGIVKMGDGPNDFDQVFLTHAITDYVFSLRSDGGIKIQYLGETDANGMAHGDAVTFYGAEQFTFRNITTDAAGQSVNYENTVISAADLYSRIEETGVLI</sequence>
<accession>A0A369VUI6</accession>
<proteinExistence type="predicted"/>
<name>A0A369VUI6_9SPHN</name>
<comment type="caution">
    <text evidence="2">The sequence shown here is derived from an EMBL/GenBank/DDBJ whole genome shotgun (WGS) entry which is preliminary data.</text>
</comment>
<keyword evidence="3" id="KW-1185">Reference proteome</keyword>
<organism evidence="2 3">
    <name type="scientific">Sphingomonas aracearum</name>
    <dbReference type="NCBI Taxonomy" id="2283317"/>
    <lineage>
        <taxon>Bacteria</taxon>
        <taxon>Pseudomonadati</taxon>
        <taxon>Pseudomonadota</taxon>
        <taxon>Alphaproteobacteria</taxon>
        <taxon>Sphingomonadales</taxon>
        <taxon>Sphingomonadaceae</taxon>
        <taxon>Sphingomonas</taxon>
    </lineage>
</organism>
<dbReference type="EMBL" id="QQNB01000002">
    <property type="protein sequence ID" value="RDE05315.1"/>
    <property type="molecule type" value="Genomic_DNA"/>
</dbReference>
<dbReference type="AlphaFoldDB" id="A0A369VUI6"/>